<proteinExistence type="inferred from homology"/>
<evidence type="ECO:0000256" key="1">
    <source>
        <dbReference type="ARBA" id="ARBA00010333"/>
    </source>
</evidence>
<comment type="caution">
    <text evidence="4">The sequence shown here is derived from an EMBL/GenBank/DDBJ whole genome shotgun (WGS) entry which is preliminary data.</text>
</comment>
<reference evidence="4 5" key="1">
    <citation type="submission" date="2006-02" db="EMBL/GenBank/DDBJ databases">
        <authorList>
            <person name="Moran M.A."/>
            <person name="Kjelleberg S."/>
            <person name="Egan S."/>
            <person name="Saunders N."/>
            <person name="Thomas T."/>
            <person name="Ferriera S."/>
            <person name="Johnson J."/>
            <person name="Kravitz S."/>
            <person name="Halpern A."/>
            <person name="Remington K."/>
            <person name="Beeson K."/>
            <person name="Tran B."/>
            <person name="Rogers Y.-H."/>
            <person name="Friedman R."/>
            <person name="Venter J.C."/>
        </authorList>
    </citation>
    <scope>NUCLEOTIDE SEQUENCE [LARGE SCALE GENOMIC DNA]</scope>
    <source>
        <strain evidence="4 5">D2</strain>
    </source>
</reference>
<evidence type="ECO:0000256" key="2">
    <source>
        <dbReference type="ARBA" id="ARBA00022729"/>
    </source>
</evidence>
<dbReference type="Pfam" id="PF00497">
    <property type="entry name" value="SBP_bac_3"/>
    <property type="match status" value="1"/>
</dbReference>
<evidence type="ECO:0000313" key="4">
    <source>
        <dbReference type="EMBL" id="EAR28317.1"/>
    </source>
</evidence>
<dbReference type="Gene3D" id="3.40.190.10">
    <property type="entry name" value="Periplasmic binding protein-like II"/>
    <property type="match status" value="2"/>
</dbReference>
<protein>
    <submittedName>
        <fullName evidence="4">ABC-type amino acid transport/signal transduction systems, periplasmic component/domain</fullName>
    </submittedName>
</protein>
<dbReference type="SMART" id="SM00062">
    <property type="entry name" value="PBPb"/>
    <property type="match status" value="1"/>
</dbReference>
<dbReference type="AlphaFoldDB" id="A4CAA9"/>
<comment type="similarity">
    <text evidence="1">Belongs to the bacterial solute-binding protein 3 family.</text>
</comment>
<dbReference type="PANTHER" id="PTHR35936">
    <property type="entry name" value="MEMBRANE-BOUND LYTIC MUREIN TRANSGLYCOSYLASE F"/>
    <property type="match status" value="1"/>
</dbReference>
<dbReference type="eggNOG" id="COG0834">
    <property type="taxonomic scope" value="Bacteria"/>
</dbReference>
<name>A4CAA9_9GAMM</name>
<feature type="domain" description="Solute-binding protein family 3/N-terminal" evidence="3">
    <location>
        <begin position="24"/>
        <end position="239"/>
    </location>
</feature>
<dbReference type="SUPFAM" id="SSF53850">
    <property type="entry name" value="Periplasmic binding protein-like II"/>
    <property type="match status" value="1"/>
</dbReference>
<dbReference type="HOGENOM" id="CLU_1123780_0_0_6"/>
<evidence type="ECO:0000313" key="5">
    <source>
        <dbReference type="Proteomes" id="UP000006201"/>
    </source>
</evidence>
<dbReference type="PANTHER" id="PTHR35936:SF25">
    <property type="entry name" value="ABC TRANSPORTER SUBSTRATE-BINDING PROTEIN"/>
    <property type="match status" value="1"/>
</dbReference>
<sequence length="242" mass="27772">MIKRSLIFSIILFSASVFGRCEISMRAHVFPPLAIKNNQQWSGIDIDYANILINAVGCKLKIVEAPWLRGLKLLEHGEIDLMVNVTKSVEREKYFYFVGPQRIEYIKLVSKKGGLPLIKTWQQLEALDAVIMRQRGSYFGEKFEQVLNKNAPLREKLVELAHNKTRLELLESGKIDAFLVDEMFLKGLPNKLKNRLEIHPLVINSNPVFYAFSKASITEARILEFRNAFEMIAKTSDFKAIN</sequence>
<organism evidence="4 5">
    <name type="scientific">Pseudoalteromonas tunicata D2</name>
    <dbReference type="NCBI Taxonomy" id="87626"/>
    <lineage>
        <taxon>Bacteria</taxon>
        <taxon>Pseudomonadati</taxon>
        <taxon>Pseudomonadota</taxon>
        <taxon>Gammaproteobacteria</taxon>
        <taxon>Alteromonadales</taxon>
        <taxon>Pseudoalteromonadaceae</taxon>
        <taxon>Pseudoalteromonas</taxon>
    </lineage>
</organism>
<dbReference type="InterPro" id="IPR001638">
    <property type="entry name" value="Solute-binding_3/MltF_N"/>
</dbReference>
<gene>
    <name evidence="4" type="ORF">PTD2_20917</name>
</gene>
<accession>A4CAA9</accession>
<dbReference type="OrthoDB" id="7354650at2"/>
<dbReference type="RefSeq" id="WP_009840148.1">
    <property type="nucleotide sequence ID" value="NZ_CH959301.1"/>
</dbReference>
<dbReference type="STRING" id="87626.PTD2_20917"/>
<keyword evidence="2" id="KW-0732">Signal</keyword>
<keyword evidence="5" id="KW-1185">Reference proteome</keyword>
<evidence type="ECO:0000259" key="3">
    <source>
        <dbReference type="SMART" id="SM00062"/>
    </source>
</evidence>
<dbReference type="Proteomes" id="UP000006201">
    <property type="component" value="Unassembled WGS sequence"/>
</dbReference>
<dbReference type="EMBL" id="AAOH01000004">
    <property type="protein sequence ID" value="EAR28317.1"/>
    <property type="molecule type" value="Genomic_DNA"/>
</dbReference>